<name>A0A183A1I2_9TREM</name>
<gene>
    <name evidence="1" type="ORF">ECPE_LOCUS817</name>
</gene>
<dbReference type="EMBL" id="UZAN01003400">
    <property type="protein sequence ID" value="VDP29414.1"/>
    <property type="molecule type" value="Genomic_DNA"/>
</dbReference>
<organism evidence="3">
    <name type="scientific">Echinostoma caproni</name>
    <dbReference type="NCBI Taxonomy" id="27848"/>
    <lineage>
        <taxon>Eukaryota</taxon>
        <taxon>Metazoa</taxon>
        <taxon>Spiralia</taxon>
        <taxon>Lophotrochozoa</taxon>
        <taxon>Platyhelminthes</taxon>
        <taxon>Trematoda</taxon>
        <taxon>Digenea</taxon>
        <taxon>Plagiorchiida</taxon>
        <taxon>Echinostomata</taxon>
        <taxon>Echinostomatoidea</taxon>
        <taxon>Echinostomatidae</taxon>
        <taxon>Echinostoma</taxon>
    </lineage>
</organism>
<evidence type="ECO:0000313" key="2">
    <source>
        <dbReference type="Proteomes" id="UP000272942"/>
    </source>
</evidence>
<proteinExistence type="predicted"/>
<reference evidence="1 2" key="2">
    <citation type="submission" date="2018-11" db="EMBL/GenBank/DDBJ databases">
        <authorList>
            <consortium name="Pathogen Informatics"/>
        </authorList>
    </citation>
    <scope>NUCLEOTIDE SEQUENCE [LARGE SCALE GENOMIC DNA]</scope>
    <source>
        <strain evidence="1 2">Egypt</strain>
    </source>
</reference>
<keyword evidence="2" id="KW-1185">Reference proteome</keyword>
<dbReference type="AlphaFoldDB" id="A0A183A1I2"/>
<accession>A0A183A1I2</accession>
<reference evidence="3" key="1">
    <citation type="submission" date="2016-06" db="UniProtKB">
        <authorList>
            <consortium name="WormBaseParasite"/>
        </authorList>
    </citation>
    <scope>IDENTIFICATION</scope>
</reference>
<evidence type="ECO:0000313" key="3">
    <source>
        <dbReference type="WBParaSite" id="ECPE_0000081701-mRNA-1"/>
    </source>
</evidence>
<protein>
    <submittedName>
        <fullName evidence="1 3">Uncharacterized protein</fullName>
    </submittedName>
</protein>
<sequence length="122" mass="13702">MPIECGPLNIIPLGARPNGALKLSKLLENIGARLYKKQVLGTHLENDPSLLTSSSSQPRLIPDASCLRHSSNITQRFTIKARDSEAIGFLKPKSHFHLAAFNVRTLYQYKKLDSRWRQPPVL</sequence>
<dbReference type="WBParaSite" id="ECPE_0000081701-mRNA-1">
    <property type="protein sequence ID" value="ECPE_0000081701-mRNA-1"/>
    <property type="gene ID" value="ECPE_0000081701"/>
</dbReference>
<evidence type="ECO:0000313" key="1">
    <source>
        <dbReference type="EMBL" id="VDP29414.1"/>
    </source>
</evidence>
<dbReference type="Proteomes" id="UP000272942">
    <property type="component" value="Unassembled WGS sequence"/>
</dbReference>